<dbReference type="EMBL" id="ML986639">
    <property type="protein sequence ID" value="KAF2262555.1"/>
    <property type="molecule type" value="Genomic_DNA"/>
</dbReference>
<protein>
    <submittedName>
        <fullName evidence="2">Uncharacterized protein</fullName>
    </submittedName>
</protein>
<dbReference type="InterPro" id="IPR021765">
    <property type="entry name" value="UstYa-like"/>
</dbReference>
<evidence type="ECO:0000313" key="3">
    <source>
        <dbReference type="Proteomes" id="UP000800093"/>
    </source>
</evidence>
<comment type="similarity">
    <text evidence="1">Belongs to the ustYa family.</text>
</comment>
<reference evidence="3" key="1">
    <citation type="journal article" date="2020" name="Stud. Mycol.">
        <title>101 Dothideomycetes genomes: A test case for predicting lifestyles and emergence of pathogens.</title>
        <authorList>
            <person name="Haridas S."/>
            <person name="Albert R."/>
            <person name="Binder M."/>
            <person name="Bloem J."/>
            <person name="LaButti K."/>
            <person name="Salamov A."/>
            <person name="Andreopoulos B."/>
            <person name="Baker S."/>
            <person name="Barry K."/>
            <person name="Bills G."/>
            <person name="Bluhm B."/>
            <person name="Cannon C."/>
            <person name="Castanera R."/>
            <person name="Culley D."/>
            <person name="Daum C."/>
            <person name="Ezra D."/>
            <person name="Gonzalez J."/>
            <person name="Henrissat B."/>
            <person name="Kuo A."/>
            <person name="Liang C."/>
            <person name="Lipzen A."/>
            <person name="Lutzoni F."/>
            <person name="Magnuson J."/>
            <person name="Mondo S."/>
            <person name="Nolan M."/>
            <person name="Ohm R."/>
            <person name="Pangilinan J."/>
            <person name="Park H.-J."/>
            <person name="Ramirez L."/>
            <person name="Alfaro M."/>
            <person name="Sun H."/>
            <person name="Tritt A."/>
            <person name="Yoshinaga Y."/>
            <person name="Zwiers L.-H."/>
            <person name="Turgeon B."/>
            <person name="Goodwin S."/>
            <person name="Spatafora J."/>
            <person name="Crous P."/>
            <person name="Grigoriev I."/>
        </authorList>
    </citation>
    <scope>NUCLEOTIDE SEQUENCE [LARGE SCALE GENOMIC DNA]</scope>
    <source>
        <strain evidence="3">CBS 304.66</strain>
    </source>
</reference>
<sequence>MGRYEFTETIRFSGTFNRSSSAFKGPPSKAVDEAWSRIVPLGAMRIPEEIYRELNASKHAVRVPSKAGGGRMALFEAIHLLHCVKSLWEATYPEYYTSQYQLSLDNPEEWHEHIDHCADMLRQKLMCDADATLITYNWIKDHYAPHPNFNVQHKCRNYDDLIQVAAEHMIDGKLFSNGWILRPTDRSVVEFDEPPFDPNAD</sequence>
<dbReference type="Pfam" id="PF11807">
    <property type="entry name" value="UstYa"/>
    <property type="match status" value="1"/>
</dbReference>
<dbReference type="OrthoDB" id="3687641at2759"/>
<organism evidence="2 3">
    <name type="scientific">Lojkania enalia</name>
    <dbReference type="NCBI Taxonomy" id="147567"/>
    <lineage>
        <taxon>Eukaryota</taxon>
        <taxon>Fungi</taxon>
        <taxon>Dikarya</taxon>
        <taxon>Ascomycota</taxon>
        <taxon>Pezizomycotina</taxon>
        <taxon>Dothideomycetes</taxon>
        <taxon>Pleosporomycetidae</taxon>
        <taxon>Pleosporales</taxon>
        <taxon>Pleosporales incertae sedis</taxon>
        <taxon>Lojkania</taxon>
    </lineage>
</organism>
<dbReference type="PANTHER" id="PTHR33365:SF12">
    <property type="entry name" value="TAT PATHWAY SIGNAL SEQUENCE"/>
    <property type="match status" value="1"/>
</dbReference>
<proteinExistence type="inferred from homology"/>
<keyword evidence="3" id="KW-1185">Reference proteome</keyword>
<gene>
    <name evidence="2" type="ORF">CC78DRAFT_606068</name>
</gene>
<dbReference type="Proteomes" id="UP000800093">
    <property type="component" value="Unassembled WGS sequence"/>
</dbReference>
<evidence type="ECO:0000313" key="2">
    <source>
        <dbReference type="EMBL" id="KAF2262555.1"/>
    </source>
</evidence>
<dbReference type="PANTHER" id="PTHR33365">
    <property type="entry name" value="YALI0B05434P"/>
    <property type="match status" value="1"/>
</dbReference>
<accession>A0A9P4K9L5</accession>
<evidence type="ECO:0000256" key="1">
    <source>
        <dbReference type="ARBA" id="ARBA00035112"/>
    </source>
</evidence>
<dbReference type="AlphaFoldDB" id="A0A9P4K9L5"/>
<comment type="caution">
    <text evidence="2">The sequence shown here is derived from an EMBL/GenBank/DDBJ whole genome shotgun (WGS) entry which is preliminary data.</text>
</comment>
<name>A0A9P4K9L5_9PLEO</name>
<dbReference type="GO" id="GO:0043386">
    <property type="term" value="P:mycotoxin biosynthetic process"/>
    <property type="evidence" value="ECO:0007669"/>
    <property type="project" value="InterPro"/>
</dbReference>